<dbReference type="EMBL" id="LT670817">
    <property type="protein sequence ID" value="SHH60673.1"/>
    <property type="molecule type" value="Genomic_DNA"/>
</dbReference>
<dbReference type="Pfam" id="PF09907">
    <property type="entry name" value="HigB_toxin"/>
    <property type="match status" value="1"/>
</dbReference>
<dbReference type="GO" id="GO:0003723">
    <property type="term" value="F:RNA binding"/>
    <property type="evidence" value="ECO:0007669"/>
    <property type="project" value="InterPro"/>
</dbReference>
<gene>
    <name evidence="1" type="ORF">SAMN05443248_5377</name>
</gene>
<dbReference type="Proteomes" id="UP000189796">
    <property type="component" value="Chromosome I"/>
</dbReference>
<reference evidence="1 2" key="1">
    <citation type="submission" date="2016-11" db="EMBL/GenBank/DDBJ databases">
        <authorList>
            <person name="Jaros S."/>
            <person name="Januszkiewicz K."/>
            <person name="Wedrychowicz H."/>
        </authorList>
    </citation>
    <scope>NUCLEOTIDE SEQUENCE [LARGE SCALE GENOMIC DNA]</scope>
    <source>
        <strain evidence="1 2">GAS138</strain>
    </source>
</reference>
<accession>A0A1M5UDE9</accession>
<proteinExistence type="predicted"/>
<evidence type="ECO:0000313" key="2">
    <source>
        <dbReference type="Proteomes" id="UP000189796"/>
    </source>
</evidence>
<organism evidence="1 2">
    <name type="scientific">Bradyrhizobium erythrophlei</name>
    <dbReference type="NCBI Taxonomy" id="1437360"/>
    <lineage>
        <taxon>Bacteria</taxon>
        <taxon>Pseudomonadati</taxon>
        <taxon>Pseudomonadota</taxon>
        <taxon>Alphaproteobacteria</taxon>
        <taxon>Hyphomicrobiales</taxon>
        <taxon>Nitrobacteraceae</taxon>
        <taxon>Bradyrhizobium</taxon>
    </lineage>
</organism>
<dbReference type="InterPro" id="IPR018669">
    <property type="entry name" value="Toxin_HigB"/>
</dbReference>
<dbReference type="GO" id="GO:0110001">
    <property type="term" value="C:toxin-antitoxin complex"/>
    <property type="evidence" value="ECO:0007669"/>
    <property type="project" value="InterPro"/>
</dbReference>
<protein>
    <submittedName>
        <fullName evidence="1">mRNA interferase HigB</fullName>
    </submittedName>
</protein>
<dbReference type="GO" id="GO:0004519">
    <property type="term" value="F:endonuclease activity"/>
    <property type="evidence" value="ECO:0007669"/>
    <property type="project" value="InterPro"/>
</dbReference>
<name>A0A1M5UDE9_9BRAD</name>
<sequence>MIDWVRVIALSTIKAFLNRSAGVADAREPVMAWFRQVRQADWAKPADVKRDIRSASVLKDGRVVFNIAGNKYRIVVWINYPYRVVYIRFIGTHRQYDAIDAQSI</sequence>
<dbReference type="AlphaFoldDB" id="A0A1M5UDE9"/>
<dbReference type="RefSeq" id="WP_245332248.1">
    <property type="nucleotide sequence ID" value="NZ_LT670817.1"/>
</dbReference>
<evidence type="ECO:0000313" key="1">
    <source>
        <dbReference type="EMBL" id="SHH60673.1"/>
    </source>
</evidence>